<dbReference type="AlphaFoldDB" id="A0A935KCP9"/>
<proteinExistence type="predicted"/>
<evidence type="ECO:0000313" key="2">
    <source>
        <dbReference type="Proteomes" id="UP000739411"/>
    </source>
</evidence>
<gene>
    <name evidence="1" type="ORF">IPJ38_15425</name>
</gene>
<protein>
    <submittedName>
        <fullName evidence="1">Uncharacterized protein</fullName>
    </submittedName>
</protein>
<evidence type="ECO:0000313" key="1">
    <source>
        <dbReference type="EMBL" id="MBK7416276.1"/>
    </source>
</evidence>
<name>A0A935KCP9_9RHOO</name>
<dbReference type="Proteomes" id="UP000739411">
    <property type="component" value="Unassembled WGS sequence"/>
</dbReference>
<organism evidence="1 2">
    <name type="scientific">Candidatus Dechloromonas phosphorivorans</name>
    <dbReference type="NCBI Taxonomy" id="2899244"/>
    <lineage>
        <taxon>Bacteria</taxon>
        <taxon>Pseudomonadati</taxon>
        <taxon>Pseudomonadota</taxon>
        <taxon>Betaproteobacteria</taxon>
        <taxon>Rhodocyclales</taxon>
        <taxon>Azonexaceae</taxon>
        <taxon>Dechloromonas</taxon>
    </lineage>
</organism>
<sequence length="162" mass="18039">MKYSCAHCNSGDVQKISVLLASGTQKTVIEETKRTGTILAPVTMMGDVKTGRKSISVTESDLVKLVREKIAVMEAVEKPLQDAYDKIVKEHKKAMGEHQDKMAFSVPTPALDQFERYHNPVAIILAAGFSCGQCFRIMDSVFPDCSFHYFCQGRLSYCGFFN</sequence>
<comment type="caution">
    <text evidence="1">The sequence shown here is derived from an EMBL/GenBank/DDBJ whole genome shotgun (WGS) entry which is preliminary data.</text>
</comment>
<dbReference type="EMBL" id="JADJMS010000037">
    <property type="protein sequence ID" value="MBK7416276.1"/>
    <property type="molecule type" value="Genomic_DNA"/>
</dbReference>
<accession>A0A935KCP9</accession>
<reference evidence="1 2" key="1">
    <citation type="submission" date="2020-10" db="EMBL/GenBank/DDBJ databases">
        <title>Connecting structure to function with the recovery of over 1000 high-quality activated sludge metagenome-assembled genomes encoding full-length rRNA genes using long-read sequencing.</title>
        <authorList>
            <person name="Singleton C.M."/>
            <person name="Petriglieri F."/>
            <person name="Kristensen J.M."/>
            <person name="Kirkegaard R.H."/>
            <person name="Michaelsen T.Y."/>
            <person name="Andersen M.H."/>
            <person name="Karst S.M."/>
            <person name="Dueholm M.S."/>
            <person name="Nielsen P.H."/>
            <person name="Albertsen M."/>
        </authorList>
    </citation>
    <scope>NUCLEOTIDE SEQUENCE [LARGE SCALE GENOMIC DNA]</scope>
    <source>
        <strain evidence="1">EsbW_18-Q3-R4-48_BATAC.463</strain>
    </source>
</reference>